<keyword evidence="6 8" id="KW-0378">Hydrolase</keyword>
<organism evidence="11 12">
    <name type="scientific">Aggregatibacter aphrophilus</name>
    <name type="common">Haemophilus aphrophilus</name>
    <dbReference type="NCBI Taxonomy" id="732"/>
    <lineage>
        <taxon>Bacteria</taxon>
        <taxon>Pseudomonadati</taxon>
        <taxon>Pseudomonadota</taxon>
        <taxon>Gammaproteobacteria</taxon>
        <taxon>Pasteurellales</taxon>
        <taxon>Pasteurellaceae</taxon>
        <taxon>Aggregatibacter</taxon>
    </lineage>
</organism>
<name>A0A336NGI0_AGGAP</name>
<evidence type="ECO:0000256" key="3">
    <source>
        <dbReference type="ARBA" id="ARBA00013208"/>
    </source>
</evidence>
<proteinExistence type="inferred from homology"/>
<evidence type="ECO:0000313" key="11">
    <source>
        <dbReference type="EMBL" id="SSZ29973.1"/>
    </source>
</evidence>
<dbReference type="Pfam" id="PF10502">
    <property type="entry name" value="Peptidase_S26"/>
    <property type="match status" value="1"/>
</dbReference>
<reference evidence="11 12" key="1">
    <citation type="submission" date="2018-06" db="EMBL/GenBank/DDBJ databases">
        <authorList>
            <consortium name="Pathogen Informatics"/>
            <person name="Doyle S."/>
        </authorList>
    </citation>
    <scope>NUCLEOTIDE SEQUENCE [LARGE SCALE GENOMIC DNA]</scope>
    <source>
        <strain evidence="11 12">NCTC5908</strain>
    </source>
</reference>
<feature type="domain" description="Peptidase S26" evidence="10">
    <location>
        <begin position="86"/>
        <end position="316"/>
    </location>
</feature>
<dbReference type="PROSITE" id="PS00501">
    <property type="entry name" value="SPASE_I_1"/>
    <property type="match status" value="1"/>
</dbReference>
<dbReference type="Proteomes" id="UP000253728">
    <property type="component" value="Unassembled WGS sequence"/>
</dbReference>
<evidence type="ECO:0000259" key="10">
    <source>
        <dbReference type="Pfam" id="PF10502"/>
    </source>
</evidence>
<dbReference type="GO" id="GO:0004252">
    <property type="term" value="F:serine-type endopeptidase activity"/>
    <property type="evidence" value="ECO:0007669"/>
    <property type="project" value="InterPro"/>
</dbReference>
<dbReference type="InterPro" id="IPR036286">
    <property type="entry name" value="LexA/Signal_pep-like_sf"/>
</dbReference>
<dbReference type="NCBIfam" id="TIGR02227">
    <property type="entry name" value="sigpep_I_bact"/>
    <property type="match status" value="1"/>
</dbReference>
<dbReference type="SUPFAM" id="SSF51306">
    <property type="entry name" value="LexA/Signal peptidase"/>
    <property type="match status" value="1"/>
</dbReference>
<evidence type="ECO:0000256" key="5">
    <source>
        <dbReference type="ARBA" id="ARBA00022670"/>
    </source>
</evidence>
<dbReference type="GO" id="GO:0009003">
    <property type="term" value="F:signal peptidase activity"/>
    <property type="evidence" value="ECO:0007669"/>
    <property type="project" value="UniProtKB-EC"/>
</dbReference>
<feature type="transmembrane region" description="Helical" evidence="8">
    <location>
        <begin position="31"/>
        <end position="51"/>
    </location>
</feature>
<dbReference type="PRINTS" id="PR00727">
    <property type="entry name" value="LEADERPTASE"/>
</dbReference>
<feature type="transmembrane region" description="Helical" evidence="8">
    <location>
        <begin position="87"/>
        <end position="106"/>
    </location>
</feature>
<dbReference type="InterPro" id="IPR019533">
    <property type="entry name" value="Peptidase_S26"/>
</dbReference>
<evidence type="ECO:0000256" key="1">
    <source>
        <dbReference type="ARBA" id="ARBA00000677"/>
    </source>
</evidence>
<dbReference type="RefSeq" id="WP_005704353.1">
    <property type="nucleotide sequence ID" value="NZ_MAQF01000023.1"/>
</dbReference>
<dbReference type="PANTHER" id="PTHR43390">
    <property type="entry name" value="SIGNAL PEPTIDASE I"/>
    <property type="match status" value="1"/>
</dbReference>
<keyword evidence="8" id="KW-1133">Transmembrane helix</keyword>
<dbReference type="EC" id="3.4.21.89" evidence="3 8"/>
<dbReference type="AlphaFoldDB" id="A0A336NGI0"/>
<dbReference type="STRING" id="732.ADJ80_05040"/>
<accession>A0A336NGI0</accession>
<evidence type="ECO:0000313" key="12">
    <source>
        <dbReference type="Proteomes" id="UP000253728"/>
    </source>
</evidence>
<dbReference type="InterPro" id="IPR019756">
    <property type="entry name" value="Pept_S26A_signal_pept_1_Ser-AS"/>
</dbReference>
<evidence type="ECO:0000256" key="4">
    <source>
        <dbReference type="ARBA" id="ARBA00019232"/>
    </source>
</evidence>
<dbReference type="InterPro" id="IPR019757">
    <property type="entry name" value="Pept_S26A_signal_pept_1_Lys-AS"/>
</dbReference>
<feature type="active site" evidence="7">
    <location>
        <position position="115"/>
    </location>
</feature>
<dbReference type="InterPro" id="IPR019758">
    <property type="entry name" value="Pept_S26A_signal_pept_1_CS"/>
</dbReference>
<keyword evidence="8" id="KW-0812">Transmembrane</keyword>
<dbReference type="EMBL" id="UFSP01000003">
    <property type="protein sequence ID" value="SSZ29973.1"/>
    <property type="molecule type" value="Genomic_DNA"/>
</dbReference>
<evidence type="ECO:0000256" key="7">
    <source>
        <dbReference type="PIRSR" id="PIRSR600223-1"/>
    </source>
</evidence>
<dbReference type="InterPro" id="IPR000223">
    <property type="entry name" value="Pept_S26A_signal_pept_1"/>
</dbReference>
<dbReference type="GO" id="GO:0016020">
    <property type="term" value="C:membrane"/>
    <property type="evidence" value="ECO:0007669"/>
    <property type="project" value="UniProtKB-SubCell"/>
</dbReference>
<comment type="catalytic activity">
    <reaction evidence="1 8">
        <text>Cleavage of hydrophobic, N-terminal signal or leader sequences from secreted and periplasmic proteins.</text>
        <dbReference type="EC" id="3.4.21.89"/>
    </reaction>
</comment>
<dbReference type="GO" id="GO:0006465">
    <property type="term" value="P:signal peptide processing"/>
    <property type="evidence" value="ECO:0007669"/>
    <property type="project" value="InterPro"/>
</dbReference>
<dbReference type="Gene3D" id="2.10.109.10">
    <property type="entry name" value="Umud Fragment, subunit A"/>
    <property type="match status" value="1"/>
</dbReference>
<dbReference type="NCBIfam" id="NF008114">
    <property type="entry name" value="PRK10861.1"/>
    <property type="match status" value="1"/>
</dbReference>
<dbReference type="PROSITE" id="PS00760">
    <property type="entry name" value="SPASE_I_2"/>
    <property type="match status" value="1"/>
</dbReference>
<keyword evidence="8" id="KW-0472">Membrane</keyword>
<evidence type="ECO:0000256" key="2">
    <source>
        <dbReference type="ARBA" id="ARBA00009370"/>
    </source>
</evidence>
<dbReference type="PROSITE" id="PS00761">
    <property type="entry name" value="SPASE_I_3"/>
    <property type="match status" value="1"/>
</dbReference>
<evidence type="ECO:0000256" key="6">
    <source>
        <dbReference type="ARBA" id="ARBA00022801"/>
    </source>
</evidence>
<comment type="subcellular location">
    <subcellularLocation>
        <location evidence="9">Membrane</location>
        <topology evidence="9">Multi-pass membrane protein</topology>
    </subcellularLocation>
</comment>
<feature type="active site" evidence="7">
    <location>
        <position position="170"/>
    </location>
</feature>
<protein>
    <recommendedName>
        <fullName evidence="4 8">Signal peptidase I</fullName>
        <ecNumber evidence="3 8">3.4.21.89</ecNumber>
    </recommendedName>
</protein>
<keyword evidence="5 8" id="KW-0645">Protease</keyword>
<dbReference type="CDD" id="cd06530">
    <property type="entry name" value="S26_SPase_I"/>
    <property type="match status" value="1"/>
</dbReference>
<dbReference type="GeneID" id="49635310"/>
<comment type="similarity">
    <text evidence="2 9">Belongs to the peptidase S26 family.</text>
</comment>
<sequence length="340" mass="39388">MSNLFTIILIAVGYGLWKVLDHFQLPNTFSILLIIFTALSGAVWCYLRFGVLPKRARQIARLEQRSGKTLTDEEKNKIEPISESSEFISSLFPVLAFVLVIRSFVFEPFQIPSSSMEPTLRIGDFILVNKFDYGIKDPVFQNTLIKVNQPKRGDIIVFKAPEEPSKDYIKRVIGLPGDRVIYNDVNRHLTLVYGKDGKECLTGCETKEFSYTQPQPNENFRFILGRDYSGKIVYGPSPLETIESGDVTHHIHWAPESRYEGFRYKAYDKQDNYVTEWVVPEKHYFVMGDNRNNSEDSRFWGFVPEQNIVGKASYIWLSLKKEQDEWPTGVRTERLFQKIQ</sequence>
<evidence type="ECO:0000256" key="8">
    <source>
        <dbReference type="RuleBase" id="RU003993"/>
    </source>
</evidence>
<evidence type="ECO:0000256" key="9">
    <source>
        <dbReference type="RuleBase" id="RU362042"/>
    </source>
</evidence>
<gene>
    <name evidence="11" type="primary">lepB</name>
    <name evidence="11" type="ORF">NCTC5908_01785</name>
</gene>
<dbReference type="PANTHER" id="PTHR43390:SF1">
    <property type="entry name" value="CHLOROPLAST PROCESSING PEPTIDASE"/>
    <property type="match status" value="1"/>
</dbReference>